<keyword evidence="10" id="KW-1185">Reference proteome</keyword>
<evidence type="ECO:0000313" key="9">
    <source>
        <dbReference type="EMBL" id="MER2291126.1"/>
    </source>
</evidence>
<dbReference type="PANTHER" id="PTHR43284">
    <property type="entry name" value="ASPARAGINE SYNTHETASE (GLUTAMINE-HYDROLYZING)"/>
    <property type="match status" value="1"/>
</dbReference>
<gene>
    <name evidence="9" type="primary">asnB</name>
    <name evidence="9" type="ORF">ABS770_23020</name>
</gene>
<evidence type="ECO:0000256" key="7">
    <source>
        <dbReference type="ARBA" id="ARBA00048741"/>
    </source>
</evidence>
<comment type="catalytic activity">
    <reaction evidence="7">
        <text>L-aspartate + L-glutamine + ATP + H2O = L-asparagine + L-glutamate + AMP + diphosphate + H(+)</text>
        <dbReference type="Rhea" id="RHEA:12228"/>
        <dbReference type="ChEBI" id="CHEBI:15377"/>
        <dbReference type="ChEBI" id="CHEBI:15378"/>
        <dbReference type="ChEBI" id="CHEBI:29985"/>
        <dbReference type="ChEBI" id="CHEBI:29991"/>
        <dbReference type="ChEBI" id="CHEBI:30616"/>
        <dbReference type="ChEBI" id="CHEBI:33019"/>
        <dbReference type="ChEBI" id="CHEBI:58048"/>
        <dbReference type="ChEBI" id="CHEBI:58359"/>
        <dbReference type="ChEBI" id="CHEBI:456215"/>
        <dbReference type="EC" id="6.3.5.4"/>
    </reaction>
</comment>
<evidence type="ECO:0000313" key="10">
    <source>
        <dbReference type="Proteomes" id="UP001432995"/>
    </source>
</evidence>
<organism evidence="9 10">
    <name type="scientific">Methylobacterium brachiatum</name>
    <dbReference type="NCBI Taxonomy" id="269660"/>
    <lineage>
        <taxon>Bacteria</taxon>
        <taxon>Pseudomonadati</taxon>
        <taxon>Pseudomonadota</taxon>
        <taxon>Alphaproteobacteria</taxon>
        <taxon>Hyphomicrobiales</taxon>
        <taxon>Methylobacteriaceae</taxon>
        <taxon>Methylobacterium</taxon>
    </lineage>
</organism>
<evidence type="ECO:0000256" key="6">
    <source>
        <dbReference type="ARBA" id="ARBA00022962"/>
    </source>
</evidence>
<keyword evidence="4" id="KW-0547">Nucleotide-binding</keyword>
<name>A0ABV1R8J0_9HYPH</name>
<dbReference type="InterPro" id="IPR029055">
    <property type="entry name" value="Ntn_hydrolases_N"/>
</dbReference>
<dbReference type="GO" id="GO:0004066">
    <property type="term" value="F:asparagine synthase (glutamine-hydrolyzing) activity"/>
    <property type="evidence" value="ECO:0007669"/>
    <property type="project" value="UniProtKB-EC"/>
</dbReference>
<proteinExistence type="inferred from homology"/>
<dbReference type="Proteomes" id="UP001432995">
    <property type="component" value="Unassembled WGS sequence"/>
</dbReference>
<comment type="caution">
    <text evidence="9">The sequence shown here is derived from an EMBL/GenBank/DDBJ whole genome shotgun (WGS) entry which is preliminary data.</text>
</comment>
<dbReference type="InterPro" id="IPR001962">
    <property type="entry name" value="Asn_synthase"/>
</dbReference>
<evidence type="ECO:0000256" key="1">
    <source>
        <dbReference type="ARBA" id="ARBA00005187"/>
    </source>
</evidence>
<dbReference type="PROSITE" id="PS51278">
    <property type="entry name" value="GATASE_TYPE_2"/>
    <property type="match status" value="1"/>
</dbReference>
<comment type="pathway">
    <text evidence="1">Amino-acid biosynthesis; L-asparagine biosynthesis; L-asparagine from L-aspartate (L-Gln route): step 1/1.</text>
</comment>
<dbReference type="EC" id="6.3.5.4" evidence="3"/>
<dbReference type="InterPro" id="IPR006426">
    <property type="entry name" value="Asn_synth_AEB"/>
</dbReference>
<dbReference type="NCBIfam" id="TIGR01536">
    <property type="entry name" value="asn_synth_AEB"/>
    <property type="match status" value="1"/>
</dbReference>
<feature type="domain" description="Glutamine amidotransferase type-2" evidence="8">
    <location>
        <begin position="2"/>
        <end position="210"/>
    </location>
</feature>
<dbReference type="Gene3D" id="3.40.50.620">
    <property type="entry name" value="HUPs"/>
    <property type="match status" value="1"/>
</dbReference>
<dbReference type="CDD" id="cd00712">
    <property type="entry name" value="AsnB"/>
    <property type="match status" value="1"/>
</dbReference>
<evidence type="ECO:0000259" key="8">
    <source>
        <dbReference type="PROSITE" id="PS51278"/>
    </source>
</evidence>
<dbReference type="InterPro" id="IPR033738">
    <property type="entry name" value="AsnB_N"/>
</dbReference>
<dbReference type="InterPro" id="IPR051786">
    <property type="entry name" value="ASN_synthetase/amidase"/>
</dbReference>
<evidence type="ECO:0000256" key="2">
    <source>
        <dbReference type="ARBA" id="ARBA00005752"/>
    </source>
</evidence>
<keyword evidence="5" id="KW-0067">ATP-binding</keyword>
<dbReference type="InterPro" id="IPR014729">
    <property type="entry name" value="Rossmann-like_a/b/a_fold"/>
</dbReference>
<keyword evidence="9" id="KW-0436">Ligase</keyword>
<evidence type="ECO:0000256" key="5">
    <source>
        <dbReference type="ARBA" id="ARBA00022840"/>
    </source>
</evidence>
<dbReference type="Pfam" id="PF13537">
    <property type="entry name" value="GATase_7"/>
    <property type="match status" value="1"/>
</dbReference>
<dbReference type="InterPro" id="IPR017932">
    <property type="entry name" value="GATase_2_dom"/>
</dbReference>
<dbReference type="EMBL" id="JBELQD010000037">
    <property type="protein sequence ID" value="MER2291126.1"/>
    <property type="molecule type" value="Genomic_DNA"/>
</dbReference>
<dbReference type="SUPFAM" id="SSF56235">
    <property type="entry name" value="N-terminal nucleophile aminohydrolases (Ntn hydrolases)"/>
    <property type="match status" value="1"/>
</dbReference>
<sequence length="613" mass="68519">MCGIAGHIDQRASSDLLDRQLSTILHRGPDGEGRHEEGALHLGMRRLSIIDLQHGWQPLTSRKGRVLAFQNGEIYNYKKLRSELEILGYIFQTTSDTEVLAHGYDAWGIEGILNRIDGMYAIAIADLDNNLLHLARDRFGEKPLYYSYCPGKFAYGSSLKAVAIVPWVGSDINPWAIERYFACHYVNGRQTILKDAFKLLPGERLEIDINAFSPPRTSIYYKPSLQRPRPATLEEIENLLDNAVKSRLVADVPVGIFLSGGIDSSLIGAFAARHQPDIEAFCISFDDPNADESQYAQAVADHLGIKLNKFHFDGGRFQELIPIVCSMLDEPVGDQAMLPVYLLAKAASAKVKVVLSGEGADEIFSGYSYYNSSSEKSTHEDEFSYAYKQAFDAAGRAVGSLVEVRGETQSGFPLLTYHEERRKITGQRSSPDPFEFELMTWLSTAHSPLQRKGAADLATWLPDDLLIKADRMTMASSIEGRCPFLSPDVVERALALPEPQKYSNGESKVILRALARRLLPSEIVDRRKHGFVLPMTQWVHEWFIDHGGLKEYISSVKGLGLDVEALESLYSKTENYGRERLYFAIIVLVEWWKSFTADVEASKNVSGIGRPSQ</sequence>
<dbReference type="RefSeq" id="WP_350380386.1">
    <property type="nucleotide sequence ID" value="NZ_JBELQD010000037.1"/>
</dbReference>
<dbReference type="PIRSF" id="PIRSF001589">
    <property type="entry name" value="Asn_synthetase_glu-h"/>
    <property type="match status" value="1"/>
</dbReference>
<dbReference type="Gene3D" id="3.60.20.10">
    <property type="entry name" value="Glutamine Phosphoribosylpyrophosphate, subunit 1, domain 1"/>
    <property type="match status" value="1"/>
</dbReference>
<dbReference type="PANTHER" id="PTHR43284:SF1">
    <property type="entry name" value="ASPARAGINE SYNTHETASE"/>
    <property type="match status" value="1"/>
</dbReference>
<protein>
    <recommendedName>
        <fullName evidence="3">asparagine synthase (glutamine-hydrolyzing)</fullName>
        <ecNumber evidence="3">6.3.5.4</ecNumber>
    </recommendedName>
</protein>
<keyword evidence="6" id="KW-0315">Glutamine amidotransferase</keyword>
<dbReference type="Pfam" id="PF00733">
    <property type="entry name" value="Asn_synthase"/>
    <property type="match status" value="1"/>
</dbReference>
<accession>A0ABV1R8J0</accession>
<comment type="similarity">
    <text evidence="2">Belongs to the asparagine synthetase family.</text>
</comment>
<reference evidence="9" key="1">
    <citation type="submission" date="2024-06" db="EMBL/GenBank/DDBJ databases">
        <authorList>
            <person name="Campbell A.G."/>
        </authorList>
    </citation>
    <scope>NUCLEOTIDE SEQUENCE</scope>
    <source>
        <strain evidence="9">EM17</strain>
    </source>
</reference>
<evidence type="ECO:0000256" key="4">
    <source>
        <dbReference type="ARBA" id="ARBA00022741"/>
    </source>
</evidence>
<dbReference type="CDD" id="cd01991">
    <property type="entry name" value="Asn_synthase_B_C"/>
    <property type="match status" value="1"/>
</dbReference>
<dbReference type="SUPFAM" id="SSF52402">
    <property type="entry name" value="Adenine nucleotide alpha hydrolases-like"/>
    <property type="match status" value="1"/>
</dbReference>
<evidence type="ECO:0000256" key="3">
    <source>
        <dbReference type="ARBA" id="ARBA00012737"/>
    </source>
</evidence>